<comment type="pathway">
    <text evidence="2">Amino-acid biosynthesis; L-isoleucine biosynthesis; L-isoleucine from 2-oxobutanoate: step 2/4.</text>
</comment>
<accession>A0A383BCH2</accession>
<proteinExistence type="inferred from homology"/>
<feature type="non-terminal residue" evidence="9">
    <location>
        <position position="1"/>
    </location>
</feature>
<dbReference type="PANTHER" id="PTHR21371:SF1">
    <property type="entry name" value="KETOL-ACID REDUCTOISOMERASE, MITOCHONDRIAL"/>
    <property type="match status" value="1"/>
</dbReference>
<dbReference type="PANTHER" id="PTHR21371">
    <property type="entry name" value="KETOL-ACID REDUCTOISOMERASE, MITOCHONDRIAL"/>
    <property type="match status" value="1"/>
</dbReference>
<protein>
    <recommendedName>
        <fullName evidence="10">KARI C-terminal knotted domain-containing protein</fullName>
    </recommendedName>
</protein>
<comment type="similarity">
    <text evidence="3">Belongs to the ketol-acid reductoisomerase family.</text>
</comment>
<evidence type="ECO:0000256" key="5">
    <source>
        <dbReference type="ARBA" id="ARBA00023002"/>
    </source>
</evidence>
<feature type="domain" description="KARI N-terminal Rossmann" evidence="7">
    <location>
        <begin position="1"/>
        <end position="60"/>
    </location>
</feature>
<dbReference type="Gene3D" id="3.40.50.720">
    <property type="entry name" value="NAD(P)-binding Rossmann-like Domain"/>
    <property type="match status" value="1"/>
</dbReference>
<dbReference type="Gene3D" id="6.10.240.10">
    <property type="match status" value="1"/>
</dbReference>
<dbReference type="EMBL" id="UINC01199204">
    <property type="protein sequence ID" value="SVE17513.1"/>
    <property type="molecule type" value="Genomic_DNA"/>
</dbReference>
<evidence type="ECO:0000256" key="2">
    <source>
        <dbReference type="ARBA" id="ARBA00004885"/>
    </source>
</evidence>
<reference evidence="9" key="1">
    <citation type="submission" date="2018-05" db="EMBL/GenBank/DDBJ databases">
        <authorList>
            <person name="Lanie J.A."/>
            <person name="Ng W.-L."/>
            <person name="Kazmierczak K.M."/>
            <person name="Andrzejewski T.M."/>
            <person name="Davidsen T.M."/>
            <person name="Wayne K.J."/>
            <person name="Tettelin H."/>
            <person name="Glass J.I."/>
            <person name="Rusch D."/>
            <person name="Podicherti R."/>
            <person name="Tsui H.-C.T."/>
            <person name="Winkler M.E."/>
        </authorList>
    </citation>
    <scope>NUCLEOTIDE SEQUENCE</scope>
</reference>
<dbReference type="GO" id="GO:0004455">
    <property type="term" value="F:ketol-acid reductoisomerase activity"/>
    <property type="evidence" value="ECO:0007669"/>
    <property type="project" value="InterPro"/>
</dbReference>
<name>A0A383BCH2_9ZZZZ</name>
<dbReference type="PROSITE" id="PS51850">
    <property type="entry name" value="KARI_N"/>
    <property type="match status" value="1"/>
</dbReference>
<dbReference type="SUPFAM" id="SSF48179">
    <property type="entry name" value="6-phosphogluconate dehydrogenase C-terminal domain-like"/>
    <property type="match status" value="1"/>
</dbReference>
<dbReference type="PROSITE" id="PS51851">
    <property type="entry name" value="KARI_C"/>
    <property type="match status" value="1"/>
</dbReference>
<dbReference type="InterPro" id="IPR000506">
    <property type="entry name" value="KARI_C"/>
</dbReference>
<dbReference type="InterPro" id="IPR013116">
    <property type="entry name" value="KARI_N"/>
</dbReference>
<comment type="pathway">
    <text evidence="1">Amino-acid biosynthesis; L-valine biosynthesis; L-valine from pyruvate: step 2/4.</text>
</comment>
<evidence type="ECO:0000256" key="4">
    <source>
        <dbReference type="ARBA" id="ARBA00022605"/>
    </source>
</evidence>
<dbReference type="Pfam" id="PF07991">
    <property type="entry name" value="KARI_N"/>
    <property type="match status" value="1"/>
</dbReference>
<dbReference type="InterPro" id="IPR008927">
    <property type="entry name" value="6-PGluconate_DH-like_C_sf"/>
</dbReference>
<dbReference type="InterPro" id="IPR013023">
    <property type="entry name" value="KARI"/>
</dbReference>
<dbReference type="GO" id="GO:0009099">
    <property type="term" value="P:L-valine biosynthetic process"/>
    <property type="evidence" value="ECO:0007669"/>
    <property type="project" value="UniProtKB-UniPathway"/>
</dbReference>
<keyword evidence="6" id="KW-0100">Branched-chain amino acid biosynthesis</keyword>
<evidence type="ECO:0000259" key="7">
    <source>
        <dbReference type="PROSITE" id="PS51850"/>
    </source>
</evidence>
<dbReference type="InterPro" id="IPR036291">
    <property type="entry name" value="NAD(P)-bd_dom_sf"/>
</dbReference>
<keyword evidence="4" id="KW-0028">Amino-acid biosynthesis</keyword>
<evidence type="ECO:0000256" key="1">
    <source>
        <dbReference type="ARBA" id="ARBA00004864"/>
    </source>
</evidence>
<evidence type="ECO:0000256" key="6">
    <source>
        <dbReference type="ARBA" id="ARBA00023304"/>
    </source>
</evidence>
<evidence type="ECO:0000313" key="9">
    <source>
        <dbReference type="EMBL" id="SVE17513.1"/>
    </source>
</evidence>
<dbReference type="GO" id="GO:0009097">
    <property type="term" value="P:isoleucine biosynthetic process"/>
    <property type="evidence" value="ECO:0007669"/>
    <property type="project" value="UniProtKB-UniPathway"/>
</dbReference>
<sequence length="206" mass="23373">VNVIMVAPRMLGELCRSFYLEGKGYLSMISVHQDFAGKALEITLALAKGIGSLKDMVMETTFKDETELDLFTEQALLPAFAVALKSAVEILIDSDYNRMESMLELYMSTEIGDVLKRAGEIGFVGQSNKHSPTSHYGTKSRMKRFEDLNMKPIMENVLKEIQSGDFAKEWSKEKENGYKNFQRMIVDFDQTKFAKAEKETLQELGR</sequence>
<evidence type="ECO:0000259" key="8">
    <source>
        <dbReference type="PROSITE" id="PS51851"/>
    </source>
</evidence>
<dbReference type="Pfam" id="PF01450">
    <property type="entry name" value="KARI_C"/>
    <property type="match status" value="1"/>
</dbReference>
<organism evidence="9">
    <name type="scientific">marine metagenome</name>
    <dbReference type="NCBI Taxonomy" id="408172"/>
    <lineage>
        <taxon>unclassified sequences</taxon>
        <taxon>metagenomes</taxon>
        <taxon>ecological metagenomes</taxon>
    </lineage>
</organism>
<evidence type="ECO:0000256" key="3">
    <source>
        <dbReference type="ARBA" id="ARBA00010318"/>
    </source>
</evidence>
<dbReference type="UniPathway" id="UPA00047">
    <property type="reaction ID" value="UER00056"/>
</dbReference>
<feature type="domain" description="KARI C-terminal knotted" evidence="8">
    <location>
        <begin position="61"/>
        <end position="206"/>
    </location>
</feature>
<keyword evidence="5" id="KW-0560">Oxidoreductase</keyword>
<dbReference type="SUPFAM" id="SSF51735">
    <property type="entry name" value="NAD(P)-binding Rossmann-fold domains"/>
    <property type="match status" value="1"/>
</dbReference>
<evidence type="ECO:0008006" key="10">
    <source>
        <dbReference type="Google" id="ProtNLM"/>
    </source>
</evidence>
<dbReference type="AlphaFoldDB" id="A0A383BCH2"/>
<dbReference type="UniPathway" id="UPA00049">
    <property type="reaction ID" value="UER00060"/>
</dbReference>
<gene>
    <name evidence="9" type="ORF">METZ01_LOCUS470367</name>
</gene>